<sequence length="46" mass="5571">LTKFAYFIFYKKSNIIKNLLYIFIKVIFLSYGLLKKLSLIKISYLF</sequence>
<organism evidence="2 3">
    <name type="scientific">Colletotrichum paranaense</name>
    <dbReference type="NCBI Taxonomy" id="1914294"/>
    <lineage>
        <taxon>Eukaryota</taxon>
        <taxon>Fungi</taxon>
        <taxon>Dikarya</taxon>
        <taxon>Ascomycota</taxon>
        <taxon>Pezizomycotina</taxon>
        <taxon>Sordariomycetes</taxon>
        <taxon>Hypocreomycetidae</taxon>
        <taxon>Glomerellales</taxon>
        <taxon>Glomerellaceae</taxon>
        <taxon>Colletotrichum</taxon>
        <taxon>Colletotrichum acutatum species complex</taxon>
    </lineage>
</organism>
<comment type="caution">
    <text evidence="2">The sequence shown here is derived from an EMBL/GenBank/DDBJ whole genome shotgun (WGS) entry which is preliminary data.</text>
</comment>
<reference evidence="2 3" key="1">
    <citation type="submission" date="2016-10" db="EMBL/GenBank/DDBJ databases">
        <title>The genome sequence of Colletotrichum fioriniae PJ7.</title>
        <authorList>
            <person name="Baroncelli R."/>
        </authorList>
    </citation>
    <scope>NUCLEOTIDE SEQUENCE [LARGE SCALE GENOMIC DNA]</scope>
    <source>
        <strain evidence="2 3">IMI 384185</strain>
    </source>
</reference>
<evidence type="ECO:0000313" key="3">
    <source>
        <dbReference type="Proteomes" id="UP001241169"/>
    </source>
</evidence>
<gene>
    <name evidence="2" type="ORF">CPAR01_00912</name>
</gene>
<dbReference type="EMBL" id="MOPA01000001">
    <property type="protein sequence ID" value="KAK1546945.1"/>
    <property type="molecule type" value="Genomic_DNA"/>
</dbReference>
<evidence type="ECO:0000313" key="2">
    <source>
        <dbReference type="EMBL" id="KAK1546945.1"/>
    </source>
</evidence>
<name>A0ABQ9T576_9PEZI</name>
<proteinExistence type="predicted"/>
<keyword evidence="1" id="KW-0812">Transmembrane</keyword>
<protein>
    <submittedName>
        <fullName evidence="2">Uncharacterized protein</fullName>
    </submittedName>
</protein>
<feature type="non-terminal residue" evidence="2">
    <location>
        <position position="1"/>
    </location>
</feature>
<dbReference type="Proteomes" id="UP001241169">
    <property type="component" value="Unassembled WGS sequence"/>
</dbReference>
<evidence type="ECO:0000256" key="1">
    <source>
        <dbReference type="SAM" id="Phobius"/>
    </source>
</evidence>
<keyword evidence="1" id="KW-0472">Membrane</keyword>
<accession>A0ABQ9T576</accession>
<keyword evidence="3" id="KW-1185">Reference proteome</keyword>
<feature type="transmembrane region" description="Helical" evidence="1">
    <location>
        <begin position="15"/>
        <end position="34"/>
    </location>
</feature>
<dbReference type="GeneID" id="85369101"/>
<dbReference type="RefSeq" id="XP_060356059.1">
    <property type="nucleotide sequence ID" value="XM_060485202.1"/>
</dbReference>
<keyword evidence="1" id="KW-1133">Transmembrane helix</keyword>